<evidence type="ECO:0000256" key="4">
    <source>
        <dbReference type="ARBA" id="ARBA00019465"/>
    </source>
</evidence>
<dbReference type="OrthoDB" id="6530772at2"/>
<evidence type="ECO:0000256" key="2">
    <source>
        <dbReference type="ARBA" id="ARBA00007870"/>
    </source>
</evidence>
<dbReference type="InterPro" id="IPR013332">
    <property type="entry name" value="KPR_N"/>
</dbReference>
<dbReference type="GO" id="GO:0005737">
    <property type="term" value="C:cytoplasm"/>
    <property type="evidence" value="ECO:0007669"/>
    <property type="project" value="TreeGrafter"/>
</dbReference>
<dbReference type="STRING" id="355243.SAMN03080615_02843"/>
<evidence type="ECO:0000256" key="5">
    <source>
        <dbReference type="ARBA" id="ARBA00022655"/>
    </source>
</evidence>
<dbReference type="InterPro" id="IPR036291">
    <property type="entry name" value="NAD(P)-bd_dom_sf"/>
</dbReference>
<evidence type="ECO:0000256" key="6">
    <source>
        <dbReference type="ARBA" id="ARBA00022857"/>
    </source>
</evidence>
<evidence type="ECO:0000313" key="14">
    <source>
        <dbReference type="Proteomes" id="UP000198749"/>
    </source>
</evidence>
<protein>
    <recommendedName>
        <fullName evidence="4 10">2-dehydropantoate 2-reductase</fullName>
        <ecNumber evidence="3 10">1.1.1.169</ecNumber>
    </recommendedName>
    <alternativeName>
        <fullName evidence="8 10">Ketopantoate reductase</fullName>
    </alternativeName>
</protein>
<dbReference type="Gene3D" id="3.40.50.720">
    <property type="entry name" value="NAD(P)-binding Rossmann-like Domain"/>
    <property type="match status" value="1"/>
</dbReference>
<evidence type="ECO:0000256" key="9">
    <source>
        <dbReference type="ARBA" id="ARBA00048793"/>
    </source>
</evidence>
<dbReference type="NCBIfam" id="TIGR00745">
    <property type="entry name" value="apbA_panE"/>
    <property type="match status" value="1"/>
</dbReference>
<feature type="domain" description="Ketopantoate reductase C-terminal" evidence="12">
    <location>
        <begin position="194"/>
        <end position="318"/>
    </location>
</feature>
<dbReference type="PANTHER" id="PTHR43765:SF2">
    <property type="entry name" value="2-DEHYDROPANTOATE 2-REDUCTASE"/>
    <property type="match status" value="1"/>
</dbReference>
<dbReference type="GO" id="GO:0008677">
    <property type="term" value="F:2-dehydropantoate 2-reductase activity"/>
    <property type="evidence" value="ECO:0007669"/>
    <property type="project" value="UniProtKB-EC"/>
</dbReference>
<dbReference type="RefSeq" id="WP_091359518.1">
    <property type="nucleotide sequence ID" value="NZ_AP025284.1"/>
</dbReference>
<evidence type="ECO:0000259" key="11">
    <source>
        <dbReference type="Pfam" id="PF02558"/>
    </source>
</evidence>
<organism evidence="13 14">
    <name type="scientific">Amphritea atlantica</name>
    <dbReference type="NCBI Taxonomy" id="355243"/>
    <lineage>
        <taxon>Bacteria</taxon>
        <taxon>Pseudomonadati</taxon>
        <taxon>Pseudomonadota</taxon>
        <taxon>Gammaproteobacteria</taxon>
        <taxon>Oceanospirillales</taxon>
        <taxon>Oceanospirillaceae</taxon>
        <taxon>Amphritea</taxon>
    </lineage>
</organism>
<sequence length="324" mass="34319">MSDNQPHNTSTAGLAEQPHIAVVGAGAMGCYFGGLLLKAGHRVTFIDVNPEQIATINAQGLILETDDGRSELPATAALAADVNQPADLVILFTKTMHTDGAMQSIQHLLTADSVILSLQNGLGNADKIAQHHDFSRIAVGTTLVPADLHSPGHVVSHGPSSSRMMDANTQHPEWVDHLAVLFNGAGLTSVLDPDIHSVIWSKVAFNAALNSICAVTGATPGRIAEVEDSVQLARSVVHETVLAGEAKGITLDETHIWDNVEMAMREHPNHKPSMLQDIENGRATEIDSINGAIVMVATETGIDAPVNRTLCQLVKLKQHLAVSA</sequence>
<evidence type="ECO:0000256" key="7">
    <source>
        <dbReference type="ARBA" id="ARBA00023002"/>
    </source>
</evidence>
<dbReference type="PANTHER" id="PTHR43765">
    <property type="entry name" value="2-DEHYDROPANTOATE 2-REDUCTASE-RELATED"/>
    <property type="match status" value="1"/>
</dbReference>
<evidence type="ECO:0000256" key="1">
    <source>
        <dbReference type="ARBA" id="ARBA00004994"/>
    </source>
</evidence>
<comment type="function">
    <text evidence="10">Catalyzes the NADPH-dependent reduction of ketopantoate into pantoic acid.</text>
</comment>
<keyword evidence="6 10" id="KW-0521">NADP</keyword>
<comment type="catalytic activity">
    <reaction evidence="9 10">
        <text>(R)-pantoate + NADP(+) = 2-dehydropantoate + NADPH + H(+)</text>
        <dbReference type="Rhea" id="RHEA:16233"/>
        <dbReference type="ChEBI" id="CHEBI:11561"/>
        <dbReference type="ChEBI" id="CHEBI:15378"/>
        <dbReference type="ChEBI" id="CHEBI:15980"/>
        <dbReference type="ChEBI" id="CHEBI:57783"/>
        <dbReference type="ChEBI" id="CHEBI:58349"/>
        <dbReference type="EC" id="1.1.1.169"/>
    </reaction>
</comment>
<feature type="domain" description="Ketopantoate reductase N-terminal" evidence="11">
    <location>
        <begin position="20"/>
        <end position="160"/>
    </location>
</feature>
<keyword evidence="7 10" id="KW-0560">Oxidoreductase</keyword>
<dbReference type="Gene3D" id="1.10.1040.10">
    <property type="entry name" value="N-(1-d-carboxylethyl)-l-norvaline Dehydrogenase, domain 2"/>
    <property type="match status" value="1"/>
</dbReference>
<evidence type="ECO:0000259" key="12">
    <source>
        <dbReference type="Pfam" id="PF08546"/>
    </source>
</evidence>
<dbReference type="UniPathway" id="UPA00028">
    <property type="reaction ID" value="UER00004"/>
</dbReference>
<dbReference type="EMBL" id="FOGB01000008">
    <property type="protein sequence ID" value="SEQ81093.1"/>
    <property type="molecule type" value="Genomic_DNA"/>
</dbReference>
<dbReference type="SUPFAM" id="SSF48179">
    <property type="entry name" value="6-phosphogluconate dehydrogenase C-terminal domain-like"/>
    <property type="match status" value="1"/>
</dbReference>
<dbReference type="InterPro" id="IPR013328">
    <property type="entry name" value="6PGD_dom2"/>
</dbReference>
<reference evidence="14" key="1">
    <citation type="submission" date="2016-10" db="EMBL/GenBank/DDBJ databases">
        <authorList>
            <person name="Varghese N."/>
            <person name="Submissions S."/>
        </authorList>
    </citation>
    <scope>NUCLEOTIDE SEQUENCE [LARGE SCALE GENOMIC DNA]</scope>
    <source>
        <strain evidence="14">DSM 18887</strain>
    </source>
</reference>
<accession>A0A1H9J2N8</accession>
<keyword evidence="5 10" id="KW-0566">Pantothenate biosynthesis</keyword>
<proteinExistence type="inferred from homology"/>
<dbReference type="FunFam" id="1.10.1040.10:FF:000017">
    <property type="entry name" value="2-dehydropantoate 2-reductase"/>
    <property type="match status" value="1"/>
</dbReference>
<name>A0A1H9J2N8_9GAMM</name>
<evidence type="ECO:0000256" key="8">
    <source>
        <dbReference type="ARBA" id="ARBA00032024"/>
    </source>
</evidence>
<gene>
    <name evidence="13" type="ORF">SAMN03080615_02843</name>
</gene>
<dbReference type="SUPFAM" id="SSF51735">
    <property type="entry name" value="NAD(P)-binding Rossmann-fold domains"/>
    <property type="match status" value="1"/>
</dbReference>
<dbReference type="InterPro" id="IPR003710">
    <property type="entry name" value="ApbA"/>
</dbReference>
<dbReference type="Pfam" id="PF02558">
    <property type="entry name" value="ApbA"/>
    <property type="match status" value="1"/>
</dbReference>
<dbReference type="Pfam" id="PF08546">
    <property type="entry name" value="ApbA_C"/>
    <property type="match status" value="1"/>
</dbReference>
<keyword evidence="14" id="KW-1185">Reference proteome</keyword>
<dbReference type="Proteomes" id="UP000198749">
    <property type="component" value="Unassembled WGS sequence"/>
</dbReference>
<comment type="pathway">
    <text evidence="1 10">Cofactor biosynthesis; (R)-pantothenate biosynthesis; (R)-pantoate from 3-methyl-2-oxobutanoate: step 2/2.</text>
</comment>
<evidence type="ECO:0000256" key="10">
    <source>
        <dbReference type="RuleBase" id="RU362068"/>
    </source>
</evidence>
<evidence type="ECO:0000256" key="3">
    <source>
        <dbReference type="ARBA" id="ARBA00013014"/>
    </source>
</evidence>
<dbReference type="InterPro" id="IPR008927">
    <property type="entry name" value="6-PGluconate_DH-like_C_sf"/>
</dbReference>
<dbReference type="InterPro" id="IPR050838">
    <property type="entry name" value="Ketopantoate_reductase"/>
</dbReference>
<dbReference type="GO" id="GO:0015940">
    <property type="term" value="P:pantothenate biosynthetic process"/>
    <property type="evidence" value="ECO:0007669"/>
    <property type="project" value="UniProtKB-UniPathway"/>
</dbReference>
<dbReference type="EC" id="1.1.1.169" evidence="3 10"/>
<comment type="similarity">
    <text evidence="2 10">Belongs to the ketopantoate reductase family.</text>
</comment>
<dbReference type="GO" id="GO:0050661">
    <property type="term" value="F:NADP binding"/>
    <property type="evidence" value="ECO:0007669"/>
    <property type="project" value="TreeGrafter"/>
</dbReference>
<dbReference type="AlphaFoldDB" id="A0A1H9J2N8"/>
<dbReference type="InterPro" id="IPR013752">
    <property type="entry name" value="KPA_reductase"/>
</dbReference>
<evidence type="ECO:0000313" key="13">
    <source>
        <dbReference type="EMBL" id="SEQ81093.1"/>
    </source>
</evidence>